<dbReference type="EMBL" id="CAICTM010000098">
    <property type="protein sequence ID" value="CAB9501071.1"/>
    <property type="molecule type" value="Genomic_DNA"/>
</dbReference>
<evidence type="ECO:0000313" key="2">
    <source>
        <dbReference type="Proteomes" id="UP001153069"/>
    </source>
</evidence>
<gene>
    <name evidence="1" type="ORF">SEMRO_99_G050791.1</name>
</gene>
<dbReference type="CDD" id="cd09272">
    <property type="entry name" value="RNase_HI_RT_Ty1"/>
    <property type="match status" value="1"/>
</dbReference>
<keyword evidence="2" id="KW-1185">Reference proteome</keyword>
<organism evidence="1 2">
    <name type="scientific">Seminavis robusta</name>
    <dbReference type="NCBI Taxonomy" id="568900"/>
    <lineage>
        <taxon>Eukaryota</taxon>
        <taxon>Sar</taxon>
        <taxon>Stramenopiles</taxon>
        <taxon>Ochrophyta</taxon>
        <taxon>Bacillariophyta</taxon>
        <taxon>Bacillariophyceae</taxon>
        <taxon>Bacillariophycidae</taxon>
        <taxon>Naviculales</taxon>
        <taxon>Naviculaceae</taxon>
        <taxon>Seminavis</taxon>
    </lineage>
</organism>
<dbReference type="OrthoDB" id="39557at2759"/>
<protein>
    <submittedName>
        <fullName evidence="1">Uncharacterized protein</fullName>
    </submittedName>
</protein>
<sequence length="132" mass="14587">MPKPLGKPVQITAFVDSDHAGDKVTRRSRTAAIKVGFEIVEGLRYKLRMMGVPLDGPAHVKADNMSVIKNSSIPESTLKKKSNSVAYHYVRERVAAGMANITYESTESNLADMLTKIQNGPVRQRLVSKVLY</sequence>
<evidence type="ECO:0000313" key="1">
    <source>
        <dbReference type="EMBL" id="CAB9501071.1"/>
    </source>
</evidence>
<reference evidence="1" key="1">
    <citation type="submission" date="2020-06" db="EMBL/GenBank/DDBJ databases">
        <authorList>
            <consortium name="Plant Systems Biology data submission"/>
        </authorList>
    </citation>
    <scope>NUCLEOTIDE SEQUENCE</scope>
    <source>
        <strain evidence="1">D6</strain>
    </source>
</reference>
<comment type="caution">
    <text evidence="1">The sequence shown here is derived from an EMBL/GenBank/DDBJ whole genome shotgun (WGS) entry which is preliminary data.</text>
</comment>
<dbReference type="AlphaFoldDB" id="A0A9N8H4Z7"/>
<accession>A0A9N8H4Z7</accession>
<dbReference type="Proteomes" id="UP001153069">
    <property type="component" value="Unassembled WGS sequence"/>
</dbReference>
<proteinExistence type="predicted"/>
<name>A0A9N8H4Z7_9STRA</name>